<organism evidence="1 2">
    <name type="scientific">Trifolium pratense</name>
    <name type="common">Red clover</name>
    <dbReference type="NCBI Taxonomy" id="57577"/>
    <lineage>
        <taxon>Eukaryota</taxon>
        <taxon>Viridiplantae</taxon>
        <taxon>Streptophyta</taxon>
        <taxon>Embryophyta</taxon>
        <taxon>Tracheophyta</taxon>
        <taxon>Spermatophyta</taxon>
        <taxon>Magnoliopsida</taxon>
        <taxon>eudicotyledons</taxon>
        <taxon>Gunneridae</taxon>
        <taxon>Pentapetalae</taxon>
        <taxon>rosids</taxon>
        <taxon>fabids</taxon>
        <taxon>Fabales</taxon>
        <taxon>Fabaceae</taxon>
        <taxon>Papilionoideae</taxon>
        <taxon>50 kb inversion clade</taxon>
        <taxon>NPAAA clade</taxon>
        <taxon>Hologalegina</taxon>
        <taxon>IRL clade</taxon>
        <taxon>Trifolieae</taxon>
        <taxon>Trifolium</taxon>
    </lineage>
</organism>
<proteinExistence type="predicted"/>
<reference evidence="1 2" key="1">
    <citation type="journal article" date="2014" name="Am. J. Bot.">
        <title>Genome assembly and annotation for red clover (Trifolium pratense; Fabaceae).</title>
        <authorList>
            <person name="Istvanek J."/>
            <person name="Jaros M."/>
            <person name="Krenek A."/>
            <person name="Repkova J."/>
        </authorList>
    </citation>
    <scope>NUCLEOTIDE SEQUENCE [LARGE SCALE GENOMIC DNA]</scope>
    <source>
        <strain evidence="2">cv. Tatra</strain>
        <tissue evidence="1">Young leaves</tissue>
    </source>
</reference>
<name>A0A2K3KTQ3_TRIPR</name>
<sequence length="30" mass="3211">DPIEEEFMAEDGAVISTPYTIGDVDAIIAQ</sequence>
<dbReference type="AlphaFoldDB" id="A0A2K3KTQ3"/>
<reference evidence="1 2" key="2">
    <citation type="journal article" date="2017" name="Front. Plant Sci.">
        <title>Gene Classification and Mining of Molecular Markers Useful in Red Clover (Trifolium pratense) Breeding.</title>
        <authorList>
            <person name="Istvanek J."/>
            <person name="Dluhosova J."/>
            <person name="Dluhos P."/>
            <person name="Patkova L."/>
            <person name="Nedelnik J."/>
            <person name="Repkova J."/>
        </authorList>
    </citation>
    <scope>NUCLEOTIDE SEQUENCE [LARGE SCALE GENOMIC DNA]</scope>
    <source>
        <strain evidence="2">cv. Tatra</strain>
        <tissue evidence="1">Young leaves</tissue>
    </source>
</reference>
<evidence type="ECO:0000313" key="2">
    <source>
        <dbReference type="Proteomes" id="UP000236291"/>
    </source>
</evidence>
<evidence type="ECO:0000313" key="1">
    <source>
        <dbReference type="EMBL" id="PNX69672.1"/>
    </source>
</evidence>
<gene>
    <name evidence="1" type="ORF">L195_g056847</name>
</gene>
<dbReference type="EMBL" id="ASHM01109559">
    <property type="protein sequence ID" value="PNX69672.1"/>
    <property type="molecule type" value="Genomic_DNA"/>
</dbReference>
<dbReference type="Proteomes" id="UP000236291">
    <property type="component" value="Unassembled WGS sequence"/>
</dbReference>
<protein>
    <submittedName>
        <fullName evidence="1">Uncharacterized protein</fullName>
    </submittedName>
</protein>
<comment type="caution">
    <text evidence="1">The sequence shown here is derived from an EMBL/GenBank/DDBJ whole genome shotgun (WGS) entry which is preliminary data.</text>
</comment>
<accession>A0A2K3KTQ3</accession>
<feature type="non-terminal residue" evidence="1">
    <location>
        <position position="1"/>
    </location>
</feature>